<keyword evidence="1" id="KW-0472">Membrane</keyword>
<feature type="transmembrane region" description="Helical" evidence="1">
    <location>
        <begin position="29"/>
        <end position="53"/>
    </location>
</feature>
<keyword evidence="1" id="KW-1133">Transmembrane helix</keyword>
<dbReference type="Pfam" id="PF16116">
    <property type="entry name" value="DUF4832"/>
    <property type="match status" value="1"/>
</dbReference>
<evidence type="ECO:0000259" key="2">
    <source>
        <dbReference type="Pfam" id="PF16116"/>
    </source>
</evidence>
<dbReference type="Pfam" id="PF16173">
    <property type="entry name" value="DUF4874"/>
    <property type="match status" value="1"/>
</dbReference>
<feature type="domain" description="DUF4874" evidence="3">
    <location>
        <begin position="73"/>
        <end position="253"/>
    </location>
</feature>
<evidence type="ECO:0000256" key="1">
    <source>
        <dbReference type="SAM" id="Phobius"/>
    </source>
</evidence>
<dbReference type="Proteomes" id="UP001642409">
    <property type="component" value="Unassembled WGS sequence"/>
</dbReference>
<gene>
    <name evidence="5" type="ORF">HINF_LOCUS27678</name>
    <name evidence="4" type="ORF">HINF_LOCUS40998</name>
</gene>
<protein>
    <submittedName>
        <fullName evidence="4">Partial</fullName>
    </submittedName>
</protein>
<dbReference type="EMBL" id="CAXDID020000086">
    <property type="protein sequence ID" value="CAL6020657.1"/>
    <property type="molecule type" value="Genomic_DNA"/>
</dbReference>
<feature type="domain" description="DUF4832" evidence="2">
    <location>
        <begin position="270"/>
        <end position="489"/>
    </location>
</feature>
<evidence type="ECO:0000259" key="3">
    <source>
        <dbReference type="Pfam" id="PF16173"/>
    </source>
</evidence>
<comment type="caution">
    <text evidence="4">The sequence shown here is derived from an EMBL/GenBank/DDBJ whole genome shotgun (WGS) entry which is preliminary data.</text>
</comment>
<organism evidence="4">
    <name type="scientific">Hexamita inflata</name>
    <dbReference type="NCBI Taxonomy" id="28002"/>
    <lineage>
        <taxon>Eukaryota</taxon>
        <taxon>Metamonada</taxon>
        <taxon>Diplomonadida</taxon>
        <taxon>Hexamitidae</taxon>
        <taxon>Hexamitinae</taxon>
        <taxon>Hexamita</taxon>
    </lineage>
</organism>
<proteinExistence type="predicted"/>
<name>A0AA86UZ92_9EUKA</name>
<reference evidence="5 6" key="2">
    <citation type="submission" date="2024-07" db="EMBL/GenBank/DDBJ databases">
        <authorList>
            <person name="Akdeniz Z."/>
        </authorList>
    </citation>
    <scope>NUCLEOTIDE SEQUENCE [LARGE SCALE GENOMIC DNA]</scope>
</reference>
<sequence>MVYTNPDVINAPLIQFRNKRPKLAKKTKILIIGGVSASVAIITIVVLCVVLTGNSSDPYIHFKFTESFDQIPNPERGWHMHQDSLDFADGSLNWLLTTWRDSYTVNYVPKNTNLKVFGTVLFVKVNLKNSKALANIPSAKLTEIRQAFTNVRNNNLKVIFRPAYDYDGVSKPEPAQISTVLTHLADLAPVINDNKDVILGVQFGLIGPWGEMHSSIYNGKNGQITYENAVKQIGDKYLQLLDPEIKIMVRKPSDIGLILGKDSYTDISTRIGLYNDALYTNADDYGTLDPYNKTNTTIQNYIQQTTKYSISVGETFSFQSTDTDIKGNYSTFNNVVKEAGIQHITSQNLWGFTEDFNGPANGDDSYFRWSDTSFKKFTNMMGYRWVLLNLSYQNAKGHFEGHFSLKNVGLAAIVHKRPVNLVIMSGNIVQKTAINTDPSSWYSTEEYKILFDVTTKQELIGQKCDIYLEFPDKDAALALKPLYSVRLANSDVTWDDATGLNKIISDLVMQ</sequence>
<evidence type="ECO:0000313" key="6">
    <source>
        <dbReference type="Proteomes" id="UP001642409"/>
    </source>
</evidence>
<reference evidence="4" key="1">
    <citation type="submission" date="2023-06" db="EMBL/GenBank/DDBJ databases">
        <authorList>
            <person name="Kurt Z."/>
        </authorList>
    </citation>
    <scope>NUCLEOTIDE SEQUENCE</scope>
</reference>
<dbReference type="InterPro" id="IPR032267">
    <property type="entry name" value="DUF4832"/>
</dbReference>
<keyword evidence="1" id="KW-0812">Transmembrane</keyword>
<evidence type="ECO:0000313" key="4">
    <source>
        <dbReference type="EMBL" id="CAI9953353.1"/>
    </source>
</evidence>
<accession>A0AA86UZ92</accession>
<keyword evidence="6" id="KW-1185">Reference proteome</keyword>
<dbReference type="InterPro" id="IPR032379">
    <property type="entry name" value="DUF4874"/>
</dbReference>
<dbReference type="EMBL" id="CATOUU010000838">
    <property type="protein sequence ID" value="CAI9953353.1"/>
    <property type="molecule type" value="Genomic_DNA"/>
</dbReference>
<evidence type="ECO:0000313" key="5">
    <source>
        <dbReference type="EMBL" id="CAL6020657.1"/>
    </source>
</evidence>
<dbReference type="AlphaFoldDB" id="A0AA86UZ92"/>